<evidence type="ECO:0000313" key="4">
    <source>
        <dbReference type="Proteomes" id="UP000323410"/>
    </source>
</evidence>
<protein>
    <submittedName>
        <fullName evidence="3">Uncharacterized protein</fullName>
    </submittedName>
</protein>
<feature type="transmembrane region" description="Helical" evidence="2">
    <location>
        <begin position="21"/>
        <end position="43"/>
    </location>
</feature>
<comment type="caution">
    <text evidence="3">The sequence shown here is derived from an EMBL/GenBank/DDBJ whole genome shotgun (WGS) entry which is preliminary data.</text>
</comment>
<accession>A0A5D0XMS2</accession>
<dbReference type="EMBL" id="VSLD01000007">
    <property type="protein sequence ID" value="TYC97529.1"/>
    <property type="molecule type" value="Genomic_DNA"/>
</dbReference>
<dbReference type="Proteomes" id="UP000323410">
    <property type="component" value="Unassembled WGS sequence"/>
</dbReference>
<evidence type="ECO:0000256" key="1">
    <source>
        <dbReference type="SAM" id="MobiDB-lite"/>
    </source>
</evidence>
<feature type="transmembrane region" description="Helical" evidence="2">
    <location>
        <begin position="116"/>
        <end position="138"/>
    </location>
</feature>
<dbReference type="AlphaFoldDB" id="A0A5D0XMS2"/>
<keyword evidence="2" id="KW-0812">Transmembrane</keyword>
<feature type="transmembrane region" description="Helical" evidence="2">
    <location>
        <begin position="76"/>
        <end position="96"/>
    </location>
</feature>
<feature type="region of interest" description="Disordered" evidence="1">
    <location>
        <begin position="1"/>
        <end position="20"/>
    </location>
</feature>
<dbReference type="RefSeq" id="WP_148601666.1">
    <property type="nucleotide sequence ID" value="NZ_VSLD01000007.1"/>
</dbReference>
<name>A0A5D0XMS2_9MICC</name>
<reference evidence="3 4" key="1">
    <citation type="submission" date="2019-08" db="EMBL/GenBank/DDBJ databases">
        <title>Genone of Arthrobacter echini P9.</title>
        <authorList>
            <person name="Bowman J.P."/>
        </authorList>
    </citation>
    <scope>NUCLEOTIDE SEQUENCE [LARGE SCALE GENOMIC DNA]</scope>
    <source>
        <strain evidence="3 4">P9</strain>
    </source>
</reference>
<proteinExistence type="predicted"/>
<keyword evidence="2" id="KW-1133">Transmembrane helix</keyword>
<evidence type="ECO:0000256" key="2">
    <source>
        <dbReference type="SAM" id="Phobius"/>
    </source>
</evidence>
<keyword evidence="4" id="KW-1185">Reference proteome</keyword>
<evidence type="ECO:0000313" key="3">
    <source>
        <dbReference type="EMBL" id="TYC97529.1"/>
    </source>
</evidence>
<feature type="transmembrane region" description="Helical" evidence="2">
    <location>
        <begin position="49"/>
        <end position="69"/>
    </location>
</feature>
<dbReference type="OrthoDB" id="4954717at2"/>
<feature type="region of interest" description="Disordered" evidence="1">
    <location>
        <begin position="141"/>
        <end position="161"/>
    </location>
</feature>
<keyword evidence="2" id="KW-0472">Membrane</keyword>
<gene>
    <name evidence="3" type="ORF">FQ377_12885</name>
</gene>
<organism evidence="3 4">
    <name type="scientific">Arthrobacter echini</name>
    <dbReference type="NCBI Taxonomy" id="1529066"/>
    <lineage>
        <taxon>Bacteria</taxon>
        <taxon>Bacillati</taxon>
        <taxon>Actinomycetota</taxon>
        <taxon>Actinomycetes</taxon>
        <taxon>Micrococcales</taxon>
        <taxon>Micrococcaceae</taxon>
        <taxon>Arthrobacter</taxon>
    </lineage>
</organism>
<sequence length="161" mass="15817">MHDDDAGTSPTGRGRRPSFRGLPGAVAAGGAAGILGTLLHAQLLVVGGAQLPVGALGALVLASSLFLLSGLWARNVIMSAVAGAVAYGVVALISTAPRTLILTGSSDMAPGTALAGNLWLFGVLVVTLVAVVVGSVVLRPRRGSAPRPAPSRPSGQGDGPA</sequence>